<dbReference type="Pfam" id="PF03656">
    <property type="entry name" value="Pam16"/>
    <property type="match status" value="1"/>
</dbReference>
<dbReference type="SUPFAM" id="SSF47473">
    <property type="entry name" value="EF-hand"/>
    <property type="match status" value="1"/>
</dbReference>
<dbReference type="InterPro" id="IPR018247">
    <property type="entry name" value="EF_Hand_1_Ca_BS"/>
</dbReference>
<keyword evidence="7" id="KW-0811">Translocation</keyword>
<keyword evidence="3" id="KW-0813">Transport</keyword>
<comment type="subcellular location">
    <subcellularLocation>
        <location evidence="1">Mitochondrion inner membrane</location>
        <topology evidence="1">Peripheral membrane protein</topology>
    </subcellularLocation>
</comment>
<evidence type="ECO:0000313" key="13">
    <source>
        <dbReference type="Proteomes" id="UP001146120"/>
    </source>
</evidence>
<proteinExistence type="inferred from homology"/>
<dbReference type="PANTHER" id="PTHR12388">
    <property type="entry name" value="MITOCHONDRIA ASSOCIATED GRANULOCYTE MACROPHAGE CSF SIGNALING MOLECULE"/>
    <property type="match status" value="1"/>
</dbReference>
<dbReference type="InterPro" id="IPR002048">
    <property type="entry name" value="EF_hand_dom"/>
</dbReference>
<gene>
    <name evidence="12" type="ORF">N0F65_007026</name>
</gene>
<keyword evidence="8" id="KW-0496">Mitochondrion</keyword>
<dbReference type="PROSITE" id="PS00018">
    <property type="entry name" value="EF_HAND_1"/>
    <property type="match status" value="1"/>
</dbReference>
<feature type="coiled-coil region" evidence="10">
    <location>
        <begin position="85"/>
        <end position="112"/>
    </location>
</feature>
<feature type="domain" description="EF-hand" evidence="11">
    <location>
        <begin position="114"/>
        <end position="183"/>
    </location>
</feature>
<dbReference type="GO" id="GO:0005509">
    <property type="term" value="F:calcium ion binding"/>
    <property type="evidence" value="ECO:0007669"/>
    <property type="project" value="InterPro"/>
</dbReference>
<evidence type="ECO:0000256" key="1">
    <source>
        <dbReference type="ARBA" id="ARBA00004637"/>
    </source>
</evidence>
<dbReference type="AlphaFoldDB" id="A0AAV2YU32"/>
<keyword evidence="4" id="KW-0999">Mitochondrion inner membrane</keyword>
<keyword evidence="10" id="KW-0175">Coiled coil</keyword>
<dbReference type="FunFam" id="1.10.287.110:FF:000006">
    <property type="entry name" value="Import inner membrane translocase subunit TIM16"/>
    <property type="match status" value="1"/>
</dbReference>
<dbReference type="Gene3D" id="1.10.238.10">
    <property type="entry name" value="EF-hand"/>
    <property type="match status" value="1"/>
</dbReference>
<evidence type="ECO:0000256" key="10">
    <source>
        <dbReference type="SAM" id="Coils"/>
    </source>
</evidence>
<keyword evidence="9" id="KW-0472">Membrane</keyword>
<dbReference type="GO" id="GO:0030150">
    <property type="term" value="P:protein import into mitochondrial matrix"/>
    <property type="evidence" value="ECO:0007669"/>
    <property type="project" value="InterPro"/>
</dbReference>
<dbReference type="Proteomes" id="UP001146120">
    <property type="component" value="Unassembled WGS sequence"/>
</dbReference>
<dbReference type="GO" id="GO:0005744">
    <property type="term" value="C:TIM23 mitochondrial import inner membrane translocase complex"/>
    <property type="evidence" value="ECO:0007669"/>
    <property type="project" value="InterPro"/>
</dbReference>
<sequence length="376" mass="42186">MLTLPMESTRNYDVPRVLTPELEKKLLRVFCFLRQHDRKNKIFKKKAEIRALRGKTSMVLAEQVALVKELEDLSSPLGTPEIEDNLSVNRQLAELAEEVKELQKGIAFKDGETGGGISTGDLHSLMKSMGVNMSKVTQGLVCNIDAEQYSRNCLSCLQSELQWMIWEVDEDLDGIVTWEEFKASCARCLADKHNLEPNQLFHLVQFLMCDADNSQSVSVAELTDELRKLSGTDYILSKILHEFGSDTDEEQAHKFSLADYLKVIVMGAGIVSRAFVQAYQQAVHNAKTGNTAAMTAKSVVKKSGMPREQALEILNFPTTGKPSSEEILRQYTRYFEVNDPAKGGSFYLQSKIFRAKEALEKDMASEQSENAEKPSQ</sequence>
<dbReference type="InterPro" id="IPR036869">
    <property type="entry name" value="J_dom_sf"/>
</dbReference>
<evidence type="ECO:0000256" key="8">
    <source>
        <dbReference type="ARBA" id="ARBA00023128"/>
    </source>
</evidence>
<evidence type="ECO:0000256" key="2">
    <source>
        <dbReference type="ARBA" id="ARBA00008817"/>
    </source>
</evidence>
<dbReference type="Gene3D" id="1.10.287.110">
    <property type="entry name" value="DnaJ domain"/>
    <property type="match status" value="1"/>
</dbReference>
<keyword evidence="6" id="KW-0653">Protein transport</keyword>
<keyword evidence="5" id="KW-0106">Calcium</keyword>
<protein>
    <recommendedName>
        <fullName evidence="11">EF-hand domain-containing protein</fullName>
    </recommendedName>
</protein>
<evidence type="ECO:0000256" key="6">
    <source>
        <dbReference type="ARBA" id="ARBA00022927"/>
    </source>
</evidence>
<organism evidence="12 13">
    <name type="scientific">Lagenidium giganteum</name>
    <dbReference type="NCBI Taxonomy" id="4803"/>
    <lineage>
        <taxon>Eukaryota</taxon>
        <taxon>Sar</taxon>
        <taxon>Stramenopiles</taxon>
        <taxon>Oomycota</taxon>
        <taxon>Peronosporomycetes</taxon>
        <taxon>Pythiales</taxon>
        <taxon>Pythiaceae</taxon>
    </lineage>
</organism>
<evidence type="ECO:0000256" key="9">
    <source>
        <dbReference type="ARBA" id="ARBA00023136"/>
    </source>
</evidence>
<dbReference type="Pfam" id="PF13833">
    <property type="entry name" value="EF-hand_8"/>
    <property type="match status" value="1"/>
</dbReference>
<dbReference type="InterPro" id="IPR005341">
    <property type="entry name" value="Tim16"/>
</dbReference>
<evidence type="ECO:0000256" key="3">
    <source>
        <dbReference type="ARBA" id="ARBA00022448"/>
    </source>
</evidence>
<accession>A0AAV2YU32</accession>
<name>A0AAV2YU32_9STRA</name>
<keyword evidence="13" id="KW-1185">Reference proteome</keyword>
<comment type="similarity">
    <text evidence="2">Belongs to the TIM16/PAM16 family.</text>
</comment>
<evidence type="ECO:0000256" key="7">
    <source>
        <dbReference type="ARBA" id="ARBA00023010"/>
    </source>
</evidence>
<evidence type="ECO:0000259" key="11">
    <source>
        <dbReference type="Pfam" id="PF13833"/>
    </source>
</evidence>
<dbReference type="InterPro" id="IPR011992">
    <property type="entry name" value="EF-hand-dom_pair"/>
</dbReference>
<reference evidence="12" key="2">
    <citation type="journal article" date="2023" name="Microbiol Resour">
        <title>Decontamination and Annotation of the Draft Genome Sequence of the Oomycete Lagenidium giganteum ARSEF 373.</title>
        <authorList>
            <person name="Morgan W.R."/>
            <person name="Tartar A."/>
        </authorList>
    </citation>
    <scope>NUCLEOTIDE SEQUENCE</scope>
    <source>
        <strain evidence="12">ARSEF 373</strain>
    </source>
</reference>
<reference evidence="12" key="1">
    <citation type="submission" date="2022-11" db="EMBL/GenBank/DDBJ databases">
        <authorList>
            <person name="Morgan W.R."/>
            <person name="Tartar A."/>
        </authorList>
    </citation>
    <scope>NUCLEOTIDE SEQUENCE</scope>
    <source>
        <strain evidence="12">ARSEF 373</strain>
    </source>
</reference>
<evidence type="ECO:0000256" key="4">
    <source>
        <dbReference type="ARBA" id="ARBA00022792"/>
    </source>
</evidence>
<evidence type="ECO:0000313" key="12">
    <source>
        <dbReference type="EMBL" id="DAZ98527.1"/>
    </source>
</evidence>
<comment type="caution">
    <text evidence="12">The sequence shown here is derived from an EMBL/GenBank/DDBJ whole genome shotgun (WGS) entry which is preliminary data.</text>
</comment>
<evidence type="ECO:0000256" key="5">
    <source>
        <dbReference type="ARBA" id="ARBA00022837"/>
    </source>
</evidence>
<dbReference type="PANTHER" id="PTHR12388:SF0">
    <property type="entry name" value="MITOCHONDRIAL IMPORT INNER MEMBRANE TRANSLOCASE SUBUNIT TIM16"/>
    <property type="match status" value="1"/>
</dbReference>
<dbReference type="EMBL" id="DAKRPA010000104">
    <property type="protein sequence ID" value="DAZ98527.1"/>
    <property type="molecule type" value="Genomic_DNA"/>
</dbReference>